<name>A0A5B7YC92_9ALTE</name>
<dbReference type="InterPro" id="IPR010791">
    <property type="entry name" value="AttH_dom"/>
</dbReference>
<evidence type="ECO:0000313" key="2">
    <source>
        <dbReference type="EMBL" id="QCZ92856.1"/>
    </source>
</evidence>
<dbReference type="PANTHER" id="PTHR38591:SF1">
    <property type="entry name" value="BLL1000 PROTEIN"/>
    <property type="match status" value="1"/>
</dbReference>
<evidence type="ECO:0000313" key="3">
    <source>
        <dbReference type="Proteomes" id="UP000304912"/>
    </source>
</evidence>
<dbReference type="OrthoDB" id="9770826at2"/>
<dbReference type="Pfam" id="PF07143">
    <property type="entry name" value="CrtC"/>
    <property type="match status" value="1"/>
</dbReference>
<dbReference type="KEGG" id="salk:FBQ74_04875"/>
<dbReference type="Proteomes" id="UP000304912">
    <property type="component" value="Chromosome"/>
</dbReference>
<dbReference type="SUPFAM" id="SSF159245">
    <property type="entry name" value="AttH-like"/>
    <property type="match status" value="1"/>
</dbReference>
<dbReference type="RefSeq" id="WP_139755605.1">
    <property type="nucleotide sequence ID" value="NZ_CP039852.1"/>
</dbReference>
<proteinExistence type="predicted"/>
<keyword evidence="3" id="KW-1185">Reference proteome</keyword>
<feature type="domain" description="AttH" evidence="1">
    <location>
        <begin position="62"/>
        <end position="231"/>
    </location>
</feature>
<dbReference type="Pfam" id="PF17186">
    <property type="entry name" value="Lipocalin_9"/>
    <property type="match status" value="1"/>
</dbReference>
<reference evidence="2 3" key="1">
    <citation type="submission" date="2019-04" db="EMBL/GenBank/DDBJ databases">
        <title>Salinimonas iocasae sp. nov., a halophilic bacterium isolated from the outer tube casing of tubeworms in Okinawa Trough.</title>
        <authorList>
            <person name="Zhang H."/>
            <person name="Wang H."/>
            <person name="Li C."/>
        </authorList>
    </citation>
    <scope>NUCLEOTIDE SEQUENCE [LARGE SCALE GENOMIC DNA]</scope>
    <source>
        <strain evidence="2 3">KX18D6</strain>
    </source>
</reference>
<dbReference type="PROSITE" id="PS51257">
    <property type="entry name" value="PROKAR_LIPOPROTEIN"/>
    <property type="match status" value="1"/>
</dbReference>
<organism evidence="2 3">
    <name type="scientific">Salinimonas iocasae</name>
    <dbReference type="NCBI Taxonomy" id="2572577"/>
    <lineage>
        <taxon>Bacteria</taxon>
        <taxon>Pseudomonadati</taxon>
        <taxon>Pseudomonadota</taxon>
        <taxon>Gammaproteobacteria</taxon>
        <taxon>Alteromonadales</taxon>
        <taxon>Alteromonadaceae</taxon>
        <taxon>Alteromonas/Salinimonas group</taxon>
        <taxon>Salinimonas</taxon>
    </lineage>
</organism>
<dbReference type="Gene3D" id="2.40.370.10">
    <property type="entry name" value="AttH-like domain"/>
    <property type="match status" value="2"/>
</dbReference>
<sequence>MKVLIYLAILVFLAACSKESERTSLFSGTGESAANAERAAISVNHPVSLPADHASHPAYELEWWYLTLVLEDKQQQPYGVQFTLFRFATNPGYVSNWSDTQRWMGHASLHTPASHAFESRFAAGGVGNAGVNSQPFNAWIDNWQWQSETAAPFPATLRFTINKNTSLSFDIESNGPYIRHGDSGVSVKSRDGRFRSYYYSQPFLTASGTIKHNDTEYTVAGKAWYDHEWTSQLARKEALGWDWFSVHFDNGDKLMAFQMHVDDAAPYTTGTYIERNGNAHTLTDADLSIQATGTEIINDKPVPVNWRIISQKHDIDITMSPFKSGQWNPGQFAYYEGRVDVSGTHTGAGFMELTGYQ</sequence>
<evidence type="ECO:0000259" key="1">
    <source>
        <dbReference type="Pfam" id="PF07143"/>
    </source>
</evidence>
<protein>
    <submittedName>
        <fullName evidence="2">Carotenoid 1,2-hydratase</fullName>
    </submittedName>
</protein>
<accession>A0A5B7YC92</accession>
<dbReference type="AlphaFoldDB" id="A0A5B7YC92"/>
<gene>
    <name evidence="2" type="ORF">FBQ74_04875</name>
</gene>
<dbReference type="PANTHER" id="PTHR38591">
    <property type="entry name" value="HYDROLASE"/>
    <property type="match status" value="1"/>
</dbReference>
<dbReference type="EMBL" id="CP039852">
    <property type="protein sequence ID" value="QCZ92856.1"/>
    <property type="molecule type" value="Genomic_DNA"/>
</dbReference>
<dbReference type="InterPro" id="IPR023374">
    <property type="entry name" value="AttH-like_dom_sf"/>
</dbReference>